<sequence>MSYESAESKGSPVTAMDLALYAEGLLDAAGCERVEGLLRRYPQLQGCCADWSGVEQSELSEAVRVQLTGRLPGLEAAERPALQRRSWVSLAAAVLLATAVVAAWRNAEAGAFDATLSVTERALQSAVAQLPLELQRSRQSLERLQKSFWISDQQMRRRNRLLAESMLAQVGMERKHVTPLEFVDRPDQYPPLELCGQAVSLLNGVAADDVLSRKVLADALCTISELRDGLAAVQRLQRDLPFSDQYALSAAAALDGLRAAPDGRQRLMLLNLLYRAAHKGALRGRLQTAEGGLVPAESILLPQLRELMQSLAQDSGEVVVEGWSQLAVPLGVAISRLPVTSFQDHLAMMGICNTLGMRLRAKGSMSRSVLEQGIRLAEQVSGAEQDLTFQLTYGRLLGNLADDMAGAVPILDELLQREKAVQHFRGVTRRMVSQELQSELCWVTARQLLLLYVAEKQGLQPASRVDEYLGALKQISNGLTSFEGAPRE</sequence>
<proteinExistence type="predicted"/>
<organism evidence="1 2">
    <name type="scientific">Planctomyces bekefii</name>
    <dbReference type="NCBI Taxonomy" id="1653850"/>
    <lineage>
        <taxon>Bacteria</taxon>
        <taxon>Pseudomonadati</taxon>
        <taxon>Planctomycetota</taxon>
        <taxon>Planctomycetia</taxon>
        <taxon>Planctomycetales</taxon>
        <taxon>Planctomycetaceae</taxon>
        <taxon>Planctomyces</taxon>
    </lineage>
</organism>
<accession>A0A5C6M359</accession>
<reference evidence="1 2" key="2">
    <citation type="submission" date="2019-08" db="EMBL/GenBank/DDBJ databases">
        <authorList>
            <person name="Henke P."/>
        </authorList>
    </citation>
    <scope>NUCLEOTIDE SEQUENCE [LARGE SCALE GENOMIC DNA]</scope>
    <source>
        <strain evidence="1">Phe10_nw2017</strain>
    </source>
</reference>
<reference evidence="1 2" key="1">
    <citation type="submission" date="2019-08" db="EMBL/GenBank/DDBJ databases">
        <title>100 year-old enigma solved: identification of Planctomyces bekefii, the type genus and species of the phylum Planctomycetes.</title>
        <authorList>
            <person name="Svetlana D.N."/>
            <person name="Overmann J."/>
        </authorList>
    </citation>
    <scope>NUCLEOTIDE SEQUENCE [LARGE SCALE GENOMIC DNA]</scope>
    <source>
        <strain evidence="1">Phe10_nw2017</strain>
    </source>
</reference>
<dbReference type="AlphaFoldDB" id="A0A5C6M359"/>
<keyword evidence="2" id="KW-1185">Reference proteome</keyword>
<evidence type="ECO:0000313" key="2">
    <source>
        <dbReference type="Proteomes" id="UP000321083"/>
    </source>
</evidence>
<dbReference type="Proteomes" id="UP000321083">
    <property type="component" value="Unassembled WGS sequence"/>
</dbReference>
<gene>
    <name evidence="1" type="ORF">E3A20_23420</name>
</gene>
<protein>
    <submittedName>
        <fullName evidence="1">Uncharacterized protein</fullName>
    </submittedName>
</protein>
<comment type="caution">
    <text evidence="1">The sequence shown here is derived from an EMBL/GenBank/DDBJ whole genome shotgun (WGS) entry which is preliminary data.</text>
</comment>
<dbReference type="EMBL" id="SRHE01000621">
    <property type="protein sequence ID" value="TWW08529.1"/>
    <property type="molecule type" value="Genomic_DNA"/>
</dbReference>
<evidence type="ECO:0000313" key="1">
    <source>
        <dbReference type="EMBL" id="TWW08529.1"/>
    </source>
</evidence>
<name>A0A5C6M359_9PLAN</name>